<dbReference type="Gramene" id="VVA29826">
    <property type="protein sequence ID" value="VVA29826"/>
    <property type="gene ID" value="Prudul26B028606"/>
</dbReference>
<dbReference type="GO" id="GO:0005525">
    <property type="term" value="F:GTP binding"/>
    <property type="evidence" value="ECO:0007669"/>
    <property type="project" value="UniProtKB-KW"/>
</dbReference>
<name>A0A5E4FQS1_PRUDU</name>
<keyword evidence="4" id="KW-0931">ER-Golgi transport</keyword>
<dbReference type="InterPro" id="IPR024156">
    <property type="entry name" value="Small_GTPase_ARF"/>
</dbReference>
<evidence type="ECO:0000256" key="1">
    <source>
        <dbReference type="ARBA" id="ARBA00010290"/>
    </source>
</evidence>
<reference evidence="10" key="1">
    <citation type="journal article" date="2020" name="Plant J.">
        <title>Transposons played a major role in the diversification between the closely related almond and peach genomes: results from the almond genome sequence.</title>
        <authorList>
            <person name="Alioto T."/>
            <person name="Alexiou K.G."/>
            <person name="Bardil A."/>
            <person name="Barteri F."/>
            <person name="Castanera R."/>
            <person name="Cruz F."/>
            <person name="Dhingra A."/>
            <person name="Duval H."/>
            <person name="Fernandez I Marti A."/>
            <person name="Frias L."/>
            <person name="Galan B."/>
            <person name="Garcia J.L."/>
            <person name="Howad W."/>
            <person name="Gomez-Garrido J."/>
            <person name="Gut M."/>
            <person name="Julca I."/>
            <person name="Morata J."/>
            <person name="Puigdomenech P."/>
            <person name="Ribeca P."/>
            <person name="Rubio Cabetas M.J."/>
            <person name="Vlasova A."/>
            <person name="Wirthensohn M."/>
            <person name="Garcia-Mas J."/>
            <person name="Gabaldon T."/>
            <person name="Casacuberta J.M."/>
            <person name="Arus P."/>
        </authorList>
    </citation>
    <scope>NUCLEOTIDE SEQUENCE [LARGE SCALE GENOMIC DNA]</scope>
    <source>
        <strain evidence="10">cv. Texas</strain>
    </source>
</reference>
<evidence type="ECO:0000313" key="9">
    <source>
        <dbReference type="EMBL" id="VVA29826.1"/>
    </source>
</evidence>
<evidence type="ECO:0000256" key="3">
    <source>
        <dbReference type="ARBA" id="ARBA00022741"/>
    </source>
</evidence>
<dbReference type="Pfam" id="PF00025">
    <property type="entry name" value="Arf"/>
    <property type="match status" value="1"/>
</dbReference>
<dbReference type="SUPFAM" id="SSF52540">
    <property type="entry name" value="P-loop containing nucleoside triphosphate hydrolases"/>
    <property type="match status" value="1"/>
</dbReference>
<gene>
    <name evidence="9" type="ORF">ALMOND_2B028606</name>
</gene>
<dbReference type="GO" id="GO:0015031">
    <property type="term" value="P:protein transport"/>
    <property type="evidence" value="ECO:0007669"/>
    <property type="project" value="UniProtKB-KW"/>
</dbReference>
<proteinExistence type="inferred from homology"/>
<feature type="binding site" evidence="7">
    <location>
        <begin position="3"/>
        <end position="10"/>
    </location>
    <ligand>
        <name>GTP</name>
        <dbReference type="ChEBI" id="CHEBI:37565"/>
    </ligand>
</feature>
<evidence type="ECO:0000256" key="8">
    <source>
        <dbReference type="PIRSR" id="PIRSR606689-2"/>
    </source>
</evidence>
<feature type="binding site" evidence="8">
    <location>
        <position position="10"/>
    </location>
    <ligand>
        <name>Mg(2+)</name>
        <dbReference type="ChEBI" id="CHEBI:18420"/>
    </ligand>
</feature>
<keyword evidence="5" id="KW-0813">Transport</keyword>
<sequence>MTGLTGSGKTTVFNKIHTEVVLTEILTSGFSVEMLSHPYTSIAAFDVGGENIIPSLYMQHFRSMKSLISVVDRNDRN</sequence>
<evidence type="ECO:0000256" key="6">
    <source>
        <dbReference type="ARBA" id="ARBA00023134"/>
    </source>
</evidence>
<keyword evidence="5" id="KW-0653">Protein transport</keyword>
<keyword evidence="2" id="KW-0519">Myristate</keyword>
<keyword evidence="6 7" id="KW-0342">GTP-binding</keyword>
<dbReference type="Gene3D" id="3.40.50.300">
    <property type="entry name" value="P-loop containing nucleotide triphosphate hydrolases"/>
    <property type="match status" value="1"/>
</dbReference>
<dbReference type="Proteomes" id="UP000327085">
    <property type="component" value="Chromosome 3"/>
</dbReference>
<dbReference type="InterPro" id="IPR027417">
    <property type="entry name" value="P-loop_NTPase"/>
</dbReference>
<evidence type="ECO:0000256" key="7">
    <source>
        <dbReference type="PIRSR" id="PIRSR606689-1"/>
    </source>
</evidence>
<organism evidence="9 10">
    <name type="scientific">Prunus dulcis</name>
    <name type="common">Almond</name>
    <name type="synonym">Amygdalus dulcis</name>
    <dbReference type="NCBI Taxonomy" id="3755"/>
    <lineage>
        <taxon>Eukaryota</taxon>
        <taxon>Viridiplantae</taxon>
        <taxon>Streptophyta</taxon>
        <taxon>Embryophyta</taxon>
        <taxon>Tracheophyta</taxon>
        <taxon>Spermatophyta</taxon>
        <taxon>Magnoliopsida</taxon>
        <taxon>eudicotyledons</taxon>
        <taxon>Gunneridae</taxon>
        <taxon>Pentapetalae</taxon>
        <taxon>rosids</taxon>
        <taxon>fabids</taxon>
        <taxon>Rosales</taxon>
        <taxon>Rosaceae</taxon>
        <taxon>Amygdaloideae</taxon>
        <taxon>Amygdaleae</taxon>
        <taxon>Prunus</taxon>
    </lineage>
</organism>
<dbReference type="GO" id="GO:0003924">
    <property type="term" value="F:GTPase activity"/>
    <property type="evidence" value="ECO:0007669"/>
    <property type="project" value="InterPro"/>
</dbReference>
<evidence type="ECO:0000256" key="2">
    <source>
        <dbReference type="ARBA" id="ARBA00022707"/>
    </source>
</evidence>
<dbReference type="InterPro" id="IPR006689">
    <property type="entry name" value="Small_GTPase_ARF/SAR"/>
</dbReference>
<dbReference type="EMBL" id="CABIKO010000174">
    <property type="protein sequence ID" value="VVA29826.1"/>
    <property type="molecule type" value="Genomic_DNA"/>
</dbReference>
<feature type="binding site" evidence="7">
    <location>
        <position position="49"/>
    </location>
    <ligand>
        <name>GTP</name>
        <dbReference type="ChEBI" id="CHEBI:37565"/>
    </ligand>
</feature>
<keyword evidence="2" id="KW-0449">Lipoprotein</keyword>
<evidence type="ECO:0000313" key="10">
    <source>
        <dbReference type="Proteomes" id="UP000327085"/>
    </source>
</evidence>
<accession>A0A5E4FQS1</accession>
<protein>
    <submittedName>
        <fullName evidence="9">PREDICTED: ADP-ribosylation factor</fullName>
    </submittedName>
</protein>
<comment type="similarity">
    <text evidence="1">Belongs to the small GTPase superfamily. Arf family.</text>
</comment>
<dbReference type="AlphaFoldDB" id="A0A5E4FQS1"/>
<keyword evidence="3 7" id="KW-0547">Nucleotide-binding</keyword>
<dbReference type="InParanoid" id="A0A5E4FQS1"/>
<dbReference type="GO" id="GO:0046872">
    <property type="term" value="F:metal ion binding"/>
    <property type="evidence" value="ECO:0007669"/>
    <property type="project" value="UniProtKB-KW"/>
</dbReference>
<feature type="binding site" evidence="8">
    <location>
        <position position="27"/>
    </location>
    <ligand>
        <name>Mg(2+)</name>
        <dbReference type="ChEBI" id="CHEBI:18420"/>
    </ligand>
</feature>
<keyword evidence="8" id="KW-0479">Metal-binding</keyword>
<keyword evidence="8" id="KW-0460">Magnesium</keyword>
<dbReference type="GO" id="GO:0016192">
    <property type="term" value="P:vesicle-mediated transport"/>
    <property type="evidence" value="ECO:0007669"/>
    <property type="project" value="UniProtKB-KW"/>
</dbReference>
<dbReference type="PANTHER" id="PTHR11711">
    <property type="entry name" value="ADP RIBOSYLATION FACTOR-RELATED"/>
    <property type="match status" value="1"/>
</dbReference>
<evidence type="ECO:0000256" key="5">
    <source>
        <dbReference type="ARBA" id="ARBA00022927"/>
    </source>
</evidence>
<evidence type="ECO:0000256" key="4">
    <source>
        <dbReference type="ARBA" id="ARBA00022892"/>
    </source>
</evidence>